<sequence>HQFYHEQGIYRRRFLLSLASGSAPDGVGRFRFDLPAVPEGGERKMVRRGIVVEGDIVVLNLTSLLYINRMFRHKSLGLLTGLIVAPRLGYRLFNSAKVGDDRYDETYYDLNPYVTNLLFHLQYQIGHPTGTGPIEGKLADASHFFLYGFMTIMPATGIAMGYYGGKGLPFFFTTIPGAAEANGAIAKQSFSIHKTLGVYGKYLIPIHVGGAVKHSISGHTIWSRINPFGRPMH</sequence>
<accession>A0ABD3NM12</accession>
<comment type="subcellular location">
    <subcellularLocation>
        <location evidence="1">Cell membrane</location>
        <topology evidence="1">Multi-pass membrane protein</topology>
    </subcellularLocation>
</comment>
<dbReference type="EMBL" id="JALLPJ020001184">
    <property type="protein sequence ID" value="KAL3774615.1"/>
    <property type="molecule type" value="Genomic_DNA"/>
</dbReference>
<keyword evidence="8 12" id="KW-1133">Transmembrane helix</keyword>
<keyword evidence="10 12" id="KW-0472">Membrane</keyword>
<keyword evidence="6" id="KW-0479">Metal-binding</keyword>
<evidence type="ECO:0000256" key="3">
    <source>
        <dbReference type="ARBA" id="ARBA00022475"/>
    </source>
</evidence>
<evidence type="ECO:0000256" key="7">
    <source>
        <dbReference type="ARBA" id="ARBA00022982"/>
    </source>
</evidence>
<dbReference type="SUPFAM" id="SSF81342">
    <property type="entry name" value="Transmembrane di-heme cytochromes"/>
    <property type="match status" value="1"/>
</dbReference>
<gene>
    <name evidence="14" type="ORF">ACHAWO_001986</name>
</gene>
<evidence type="ECO:0000313" key="14">
    <source>
        <dbReference type="EMBL" id="KAL3774615.1"/>
    </source>
</evidence>
<dbReference type="Pfam" id="PF01292">
    <property type="entry name" value="Ni_hydr_CYTB"/>
    <property type="match status" value="1"/>
</dbReference>
<evidence type="ECO:0000259" key="13">
    <source>
        <dbReference type="Pfam" id="PF01292"/>
    </source>
</evidence>
<comment type="similarity">
    <text evidence="11">Belongs to the cytochrome b561 family.</text>
</comment>
<feature type="transmembrane region" description="Helical" evidence="12">
    <location>
        <begin position="144"/>
        <end position="163"/>
    </location>
</feature>
<keyword evidence="9" id="KW-0408">Iron</keyword>
<evidence type="ECO:0000256" key="2">
    <source>
        <dbReference type="ARBA" id="ARBA00022448"/>
    </source>
</evidence>
<evidence type="ECO:0000256" key="9">
    <source>
        <dbReference type="ARBA" id="ARBA00023004"/>
    </source>
</evidence>
<proteinExistence type="inferred from homology"/>
<feature type="non-terminal residue" evidence="14">
    <location>
        <position position="1"/>
    </location>
</feature>
<keyword evidence="4" id="KW-0349">Heme</keyword>
<keyword evidence="7" id="KW-0249">Electron transport</keyword>
<comment type="caution">
    <text evidence="14">The sequence shown here is derived from an EMBL/GenBank/DDBJ whole genome shotgun (WGS) entry which is preliminary data.</text>
</comment>
<protein>
    <recommendedName>
        <fullName evidence="13">Cytochrome b561 bacterial/Ni-hydrogenase domain-containing protein</fullName>
    </recommendedName>
</protein>
<dbReference type="Proteomes" id="UP001530400">
    <property type="component" value="Unassembled WGS sequence"/>
</dbReference>
<evidence type="ECO:0000256" key="6">
    <source>
        <dbReference type="ARBA" id="ARBA00022723"/>
    </source>
</evidence>
<evidence type="ECO:0000256" key="11">
    <source>
        <dbReference type="ARBA" id="ARBA00037975"/>
    </source>
</evidence>
<keyword evidence="5 12" id="KW-0812">Transmembrane</keyword>
<dbReference type="GO" id="GO:0046872">
    <property type="term" value="F:metal ion binding"/>
    <property type="evidence" value="ECO:0007669"/>
    <property type="project" value="UniProtKB-KW"/>
</dbReference>
<keyword evidence="3" id="KW-1003">Cell membrane</keyword>
<dbReference type="InterPro" id="IPR016174">
    <property type="entry name" value="Di-haem_cyt_TM"/>
</dbReference>
<dbReference type="InterPro" id="IPR011577">
    <property type="entry name" value="Cyt_b561_bac/Ni-Hgenase"/>
</dbReference>
<evidence type="ECO:0000256" key="10">
    <source>
        <dbReference type="ARBA" id="ARBA00023136"/>
    </source>
</evidence>
<organism evidence="14 15">
    <name type="scientific">Cyclotella atomus</name>
    <dbReference type="NCBI Taxonomy" id="382360"/>
    <lineage>
        <taxon>Eukaryota</taxon>
        <taxon>Sar</taxon>
        <taxon>Stramenopiles</taxon>
        <taxon>Ochrophyta</taxon>
        <taxon>Bacillariophyta</taxon>
        <taxon>Coscinodiscophyceae</taxon>
        <taxon>Thalassiosirophycidae</taxon>
        <taxon>Stephanodiscales</taxon>
        <taxon>Stephanodiscaceae</taxon>
        <taxon>Cyclotella</taxon>
    </lineage>
</organism>
<keyword evidence="15" id="KW-1185">Reference proteome</keyword>
<evidence type="ECO:0000313" key="15">
    <source>
        <dbReference type="Proteomes" id="UP001530400"/>
    </source>
</evidence>
<keyword evidence="2" id="KW-0813">Transport</keyword>
<dbReference type="PANTHER" id="PTHR30529:SF1">
    <property type="entry name" value="CYTOCHROME B561 HOMOLOG 2"/>
    <property type="match status" value="1"/>
</dbReference>
<evidence type="ECO:0000256" key="5">
    <source>
        <dbReference type="ARBA" id="ARBA00022692"/>
    </source>
</evidence>
<dbReference type="GO" id="GO:0005886">
    <property type="term" value="C:plasma membrane"/>
    <property type="evidence" value="ECO:0007669"/>
    <property type="project" value="UniProtKB-SubCell"/>
</dbReference>
<evidence type="ECO:0000256" key="4">
    <source>
        <dbReference type="ARBA" id="ARBA00022617"/>
    </source>
</evidence>
<name>A0ABD3NM12_9STRA</name>
<evidence type="ECO:0000256" key="12">
    <source>
        <dbReference type="SAM" id="Phobius"/>
    </source>
</evidence>
<dbReference type="InterPro" id="IPR052168">
    <property type="entry name" value="Cytochrome_b561_oxidase"/>
</dbReference>
<dbReference type="PANTHER" id="PTHR30529">
    <property type="entry name" value="CYTOCHROME B561"/>
    <property type="match status" value="1"/>
</dbReference>
<dbReference type="AlphaFoldDB" id="A0ABD3NM12"/>
<evidence type="ECO:0000256" key="8">
    <source>
        <dbReference type="ARBA" id="ARBA00022989"/>
    </source>
</evidence>
<reference evidence="14 15" key="1">
    <citation type="submission" date="2024-10" db="EMBL/GenBank/DDBJ databases">
        <title>Updated reference genomes for cyclostephanoid diatoms.</title>
        <authorList>
            <person name="Roberts W.R."/>
            <person name="Alverson A.J."/>
        </authorList>
    </citation>
    <scope>NUCLEOTIDE SEQUENCE [LARGE SCALE GENOMIC DNA]</scope>
    <source>
        <strain evidence="14 15">AJA010-31</strain>
    </source>
</reference>
<feature type="domain" description="Cytochrome b561 bacterial/Ni-hydrogenase" evidence="13">
    <location>
        <begin position="69"/>
        <end position="224"/>
    </location>
</feature>
<evidence type="ECO:0000256" key="1">
    <source>
        <dbReference type="ARBA" id="ARBA00004651"/>
    </source>
</evidence>